<evidence type="ECO:0000256" key="2">
    <source>
        <dbReference type="ARBA" id="ARBA00023125"/>
    </source>
</evidence>
<dbReference type="GO" id="GO:0003700">
    <property type="term" value="F:DNA-binding transcription factor activity"/>
    <property type="evidence" value="ECO:0007669"/>
    <property type="project" value="TreeGrafter"/>
</dbReference>
<accession>A0A221T0D9</accession>
<dbReference type="Proteomes" id="UP000259030">
    <property type="component" value="Plasmid pDFI1"/>
</dbReference>
<dbReference type="EMBL" id="CP021082">
    <property type="protein sequence ID" value="ASN82354.1"/>
    <property type="molecule type" value="Genomic_DNA"/>
</dbReference>
<dbReference type="SUPFAM" id="SSF48498">
    <property type="entry name" value="Tetracyclin repressor-like, C-terminal domain"/>
    <property type="match status" value="1"/>
</dbReference>
<dbReference type="PROSITE" id="PS50977">
    <property type="entry name" value="HTH_TETR_2"/>
    <property type="match status" value="1"/>
</dbReference>
<dbReference type="InterPro" id="IPR023772">
    <property type="entry name" value="DNA-bd_HTH_TetR-type_CS"/>
</dbReference>
<geneLocation type="plasmid" evidence="7">
    <name>pdfi1</name>
</geneLocation>
<proteinExistence type="predicted"/>
<keyword evidence="7" id="KW-1185">Reference proteome</keyword>
<dbReference type="InterPro" id="IPR009057">
    <property type="entry name" value="Homeodomain-like_sf"/>
</dbReference>
<evidence type="ECO:0000256" key="4">
    <source>
        <dbReference type="PROSITE-ProRule" id="PRU00335"/>
    </source>
</evidence>
<evidence type="ECO:0000256" key="3">
    <source>
        <dbReference type="ARBA" id="ARBA00023163"/>
    </source>
</evidence>
<dbReference type="InterPro" id="IPR001647">
    <property type="entry name" value="HTH_TetR"/>
</dbReference>
<organism evidence="6 7">
    <name type="scientific">Deinococcus ficus</name>
    <dbReference type="NCBI Taxonomy" id="317577"/>
    <lineage>
        <taxon>Bacteria</taxon>
        <taxon>Thermotogati</taxon>
        <taxon>Deinococcota</taxon>
        <taxon>Deinococci</taxon>
        <taxon>Deinococcales</taxon>
        <taxon>Deinococcaceae</taxon>
        <taxon>Deinococcus</taxon>
    </lineage>
</organism>
<dbReference type="KEGG" id="dfc:DFI_14280"/>
<dbReference type="InterPro" id="IPR036271">
    <property type="entry name" value="Tet_transcr_reg_TetR-rel_C_sf"/>
</dbReference>
<sequence>MTLQDKLTTTKRTHILNAAARTFAEKGYHATTVRDVARAAGVADGTIYNHFQNKYALLLGLFTQMTEAAEPALNPAALTGLHLRELLREMLDQPLQSLRGENYELVRVVLSEALINRDLASAFRTGLLTPMLAGTVEVLRRRGDLRADPEDTVRLLSSLVLGLLLQAALGDEELQETWAVLPDRLADLLVGGLA</sequence>
<dbReference type="Pfam" id="PF00440">
    <property type="entry name" value="TetR_N"/>
    <property type="match status" value="1"/>
</dbReference>
<name>A0A221T0D9_9DEIO</name>
<dbReference type="Gene3D" id="1.10.357.10">
    <property type="entry name" value="Tetracycline Repressor, domain 2"/>
    <property type="match status" value="1"/>
</dbReference>
<keyword evidence="3" id="KW-0804">Transcription</keyword>
<evidence type="ECO:0000313" key="6">
    <source>
        <dbReference type="EMBL" id="ASN82354.1"/>
    </source>
</evidence>
<reference evidence="6 7" key="1">
    <citation type="submission" date="2017-05" db="EMBL/GenBank/DDBJ databases">
        <title>The complete genome sequence of Deinococcus ficus isolated from the rhizosphere of the Ficus religiosa L. in Taiwan.</title>
        <authorList>
            <person name="Wu K.-M."/>
            <person name="Liao T.-L."/>
            <person name="Liu Y.-M."/>
            <person name="Young C.-C."/>
            <person name="Tsai S.-F."/>
        </authorList>
    </citation>
    <scope>NUCLEOTIDE SEQUENCE [LARGE SCALE GENOMIC DNA]</scope>
    <source>
        <strain evidence="6 7">CC-FR2-10</strain>
        <plasmid evidence="7">pdfi1</plasmid>
    </source>
</reference>
<dbReference type="PRINTS" id="PR00455">
    <property type="entry name" value="HTHTETR"/>
</dbReference>
<dbReference type="RefSeq" id="WP_027463648.1">
    <property type="nucleotide sequence ID" value="NZ_CP021082.1"/>
</dbReference>
<dbReference type="STRING" id="317577.GCA_000419625_02815"/>
<protein>
    <submittedName>
        <fullName evidence="6">TetR family transcriptional regulator</fullName>
    </submittedName>
</protein>
<evidence type="ECO:0000313" key="7">
    <source>
        <dbReference type="Proteomes" id="UP000259030"/>
    </source>
</evidence>
<keyword evidence="1" id="KW-0805">Transcription regulation</keyword>
<dbReference type="PANTHER" id="PTHR30055">
    <property type="entry name" value="HTH-TYPE TRANSCRIPTIONAL REGULATOR RUTR"/>
    <property type="match status" value="1"/>
</dbReference>
<keyword evidence="2 4" id="KW-0238">DNA-binding</keyword>
<dbReference type="AlphaFoldDB" id="A0A221T0D9"/>
<feature type="DNA-binding region" description="H-T-H motif" evidence="4">
    <location>
        <begin position="32"/>
        <end position="51"/>
    </location>
</feature>
<keyword evidence="6" id="KW-0614">Plasmid</keyword>
<feature type="domain" description="HTH tetR-type" evidence="5">
    <location>
        <begin position="9"/>
        <end position="69"/>
    </location>
</feature>
<gene>
    <name evidence="6" type="ORF">DFI_14280</name>
</gene>
<dbReference type="GO" id="GO:0000976">
    <property type="term" value="F:transcription cis-regulatory region binding"/>
    <property type="evidence" value="ECO:0007669"/>
    <property type="project" value="TreeGrafter"/>
</dbReference>
<dbReference type="PANTHER" id="PTHR30055:SF234">
    <property type="entry name" value="HTH-TYPE TRANSCRIPTIONAL REGULATOR BETI"/>
    <property type="match status" value="1"/>
</dbReference>
<evidence type="ECO:0000256" key="1">
    <source>
        <dbReference type="ARBA" id="ARBA00023015"/>
    </source>
</evidence>
<dbReference type="InterPro" id="IPR050109">
    <property type="entry name" value="HTH-type_TetR-like_transc_reg"/>
</dbReference>
<dbReference type="SUPFAM" id="SSF46689">
    <property type="entry name" value="Homeodomain-like"/>
    <property type="match status" value="1"/>
</dbReference>
<dbReference type="PROSITE" id="PS01081">
    <property type="entry name" value="HTH_TETR_1"/>
    <property type="match status" value="1"/>
</dbReference>
<evidence type="ECO:0000259" key="5">
    <source>
        <dbReference type="PROSITE" id="PS50977"/>
    </source>
</evidence>